<name>A0ACB1AHX2_MELEN</name>
<evidence type="ECO:0000313" key="1">
    <source>
        <dbReference type="EMBL" id="CAK5089648.1"/>
    </source>
</evidence>
<organism evidence="1 2">
    <name type="scientific">Meloidogyne enterolobii</name>
    <name type="common">Root-knot nematode worm</name>
    <name type="synonym">Meloidogyne mayaguensis</name>
    <dbReference type="NCBI Taxonomy" id="390850"/>
    <lineage>
        <taxon>Eukaryota</taxon>
        <taxon>Metazoa</taxon>
        <taxon>Ecdysozoa</taxon>
        <taxon>Nematoda</taxon>
        <taxon>Chromadorea</taxon>
        <taxon>Rhabditida</taxon>
        <taxon>Tylenchina</taxon>
        <taxon>Tylenchomorpha</taxon>
        <taxon>Tylenchoidea</taxon>
        <taxon>Meloidogynidae</taxon>
        <taxon>Meloidogyninae</taxon>
        <taxon>Meloidogyne</taxon>
    </lineage>
</organism>
<reference evidence="1" key="1">
    <citation type="submission" date="2023-11" db="EMBL/GenBank/DDBJ databases">
        <authorList>
            <person name="Poullet M."/>
        </authorList>
    </citation>
    <scope>NUCLEOTIDE SEQUENCE</scope>
    <source>
        <strain evidence="1">E1834</strain>
    </source>
</reference>
<gene>
    <name evidence="1" type="ORF">MENTE1834_LOCUS37382</name>
</gene>
<comment type="caution">
    <text evidence="1">The sequence shown here is derived from an EMBL/GenBank/DDBJ whole genome shotgun (WGS) entry which is preliminary data.</text>
</comment>
<evidence type="ECO:0000313" key="2">
    <source>
        <dbReference type="Proteomes" id="UP001497535"/>
    </source>
</evidence>
<proteinExistence type="predicted"/>
<accession>A0ACB1AHX2</accession>
<sequence length="46" mass="5373">MCHTIKNPILQNGENPQFVYNFDLNDENNENLNYAELVEFEGEPSK</sequence>
<protein>
    <submittedName>
        <fullName evidence="1">Uncharacterized protein</fullName>
    </submittedName>
</protein>
<dbReference type="EMBL" id="CAVMJV010000078">
    <property type="protein sequence ID" value="CAK5089648.1"/>
    <property type="molecule type" value="Genomic_DNA"/>
</dbReference>
<dbReference type="Proteomes" id="UP001497535">
    <property type="component" value="Unassembled WGS sequence"/>
</dbReference>
<keyword evidence="2" id="KW-1185">Reference proteome</keyword>